<dbReference type="GeneID" id="24436989"/>
<dbReference type="RefSeq" id="XP_012652839.1">
    <property type="nucleotide sequence ID" value="XM_012797385.1"/>
</dbReference>
<dbReference type="AlphaFoldDB" id="W7XBB6"/>
<name>W7XBB6_TETTS</name>
<keyword evidence="2" id="KW-1185">Reference proteome</keyword>
<proteinExistence type="predicted"/>
<evidence type="ECO:0000313" key="2">
    <source>
        <dbReference type="Proteomes" id="UP000009168"/>
    </source>
</evidence>
<dbReference type="EMBL" id="GG662712">
    <property type="protein sequence ID" value="EWS74617.1"/>
    <property type="molecule type" value="Genomic_DNA"/>
</dbReference>
<reference evidence="2" key="1">
    <citation type="journal article" date="2006" name="PLoS Biol.">
        <title>Macronuclear genome sequence of the ciliate Tetrahymena thermophila, a model eukaryote.</title>
        <authorList>
            <person name="Eisen J.A."/>
            <person name="Coyne R.S."/>
            <person name="Wu M."/>
            <person name="Wu D."/>
            <person name="Thiagarajan M."/>
            <person name="Wortman J.R."/>
            <person name="Badger J.H."/>
            <person name="Ren Q."/>
            <person name="Amedeo P."/>
            <person name="Jones K.M."/>
            <person name="Tallon L.J."/>
            <person name="Delcher A.L."/>
            <person name="Salzberg S.L."/>
            <person name="Silva J.C."/>
            <person name="Haas B.J."/>
            <person name="Majoros W.H."/>
            <person name="Farzad M."/>
            <person name="Carlton J.M."/>
            <person name="Smith R.K. Jr."/>
            <person name="Garg J."/>
            <person name="Pearlman R.E."/>
            <person name="Karrer K.M."/>
            <person name="Sun L."/>
            <person name="Manning G."/>
            <person name="Elde N.C."/>
            <person name="Turkewitz A.P."/>
            <person name="Asai D.J."/>
            <person name="Wilkes D.E."/>
            <person name="Wang Y."/>
            <person name="Cai H."/>
            <person name="Collins K."/>
            <person name="Stewart B.A."/>
            <person name="Lee S.R."/>
            <person name="Wilamowska K."/>
            <person name="Weinberg Z."/>
            <person name="Ruzzo W.L."/>
            <person name="Wloga D."/>
            <person name="Gaertig J."/>
            <person name="Frankel J."/>
            <person name="Tsao C.-C."/>
            <person name="Gorovsky M.A."/>
            <person name="Keeling P.J."/>
            <person name="Waller R.F."/>
            <person name="Patron N.J."/>
            <person name="Cherry J.M."/>
            <person name="Stover N.A."/>
            <person name="Krieger C.J."/>
            <person name="del Toro C."/>
            <person name="Ryder H.F."/>
            <person name="Williamson S.C."/>
            <person name="Barbeau R.A."/>
            <person name="Hamilton E.P."/>
            <person name="Orias E."/>
        </authorList>
    </citation>
    <scope>NUCLEOTIDE SEQUENCE [LARGE SCALE GENOMIC DNA]</scope>
    <source>
        <strain evidence="2">SB210</strain>
    </source>
</reference>
<dbReference type="Proteomes" id="UP000009168">
    <property type="component" value="Unassembled WGS sequence"/>
</dbReference>
<gene>
    <name evidence="1" type="ORF">TTHERM_000047299</name>
</gene>
<protein>
    <submittedName>
        <fullName evidence="1">Uncharacterized protein</fullName>
    </submittedName>
</protein>
<sequence>MCILRPQAQGDIRFLLQNSSYLITLNIKIQMVGRFNFQMIDKQEIRIIKQTV</sequence>
<dbReference type="KEGG" id="tet:TTHERM_000047299"/>
<accession>W7XBB6</accession>
<evidence type="ECO:0000313" key="1">
    <source>
        <dbReference type="EMBL" id="EWS74617.1"/>
    </source>
</evidence>
<dbReference type="InParanoid" id="W7XBB6"/>
<organism evidence="1 2">
    <name type="scientific">Tetrahymena thermophila (strain SB210)</name>
    <dbReference type="NCBI Taxonomy" id="312017"/>
    <lineage>
        <taxon>Eukaryota</taxon>
        <taxon>Sar</taxon>
        <taxon>Alveolata</taxon>
        <taxon>Ciliophora</taxon>
        <taxon>Intramacronucleata</taxon>
        <taxon>Oligohymenophorea</taxon>
        <taxon>Hymenostomatida</taxon>
        <taxon>Tetrahymenina</taxon>
        <taxon>Tetrahymenidae</taxon>
        <taxon>Tetrahymena</taxon>
    </lineage>
</organism>